<accession>A0A2W4VUW1</accession>
<dbReference type="Gene3D" id="3.10.20.30">
    <property type="match status" value="1"/>
</dbReference>
<reference evidence="7 8" key="2">
    <citation type="submission" date="2018-06" db="EMBL/GenBank/DDBJ databases">
        <title>Metagenomic assembly of (sub)arctic Cyanobacteria and their associated microbiome from non-axenic cultures.</title>
        <authorList>
            <person name="Baurain D."/>
        </authorList>
    </citation>
    <scope>NUCLEOTIDE SEQUENCE [LARGE SCALE GENOMIC DNA]</scope>
    <source>
        <strain evidence="7">ULC066bin1</strain>
    </source>
</reference>
<dbReference type="AlphaFoldDB" id="A0A2W4VUW1"/>
<protein>
    <submittedName>
        <fullName evidence="7">Adenylate/guanylate cyclase domain-containing protein</fullName>
    </submittedName>
</protein>
<reference evidence="7 8" key="1">
    <citation type="submission" date="2018-04" db="EMBL/GenBank/DDBJ databases">
        <authorList>
            <person name="Go L.Y."/>
            <person name="Mitchell J.A."/>
        </authorList>
    </citation>
    <scope>NUCLEOTIDE SEQUENCE [LARGE SCALE GENOMIC DNA]</scope>
    <source>
        <strain evidence="7">ULC066bin1</strain>
    </source>
</reference>
<feature type="domain" description="2Fe-2S ferredoxin-type" evidence="6">
    <location>
        <begin position="2"/>
        <end position="96"/>
    </location>
</feature>
<evidence type="ECO:0000256" key="2">
    <source>
        <dbReference type="ARBA" id="ARBA00005381"/>
    </source>
</evidence>
<dbReference type="CDD" id="cd00207">
    <property type="entry name" value="fer2"/>
    <property type="match status" value="1"/>
</dbReference>
<comment type="subcellular location">
    <subcellularLocation>
        <location evidence="1">Cell membrane</location>
        <topology evidence="1">Multi-pass membrane protein</topology>
    </subcellularLocation>
</comment>
<proteinExistence type="inferred from homology"/>
<dbReference type="InterPro" id="IPR001054">
    <property type="entry name" value="A/G_cyclase"/>
</dbReference>
<evidence type="ECO:0000256" key="4">
    <source>
        <dbReference type="ARBA" id="ARBA00023136"/>
    </source>
</evidence>
<dbReference type="CDD" id="cd07302">
    <property type="entry name" value="CHD"/>
    <property type="match status" value="1"/>
</dbReference>
<dbReference type="PANTHER" id="PTHR43081:SF17">
    <property type="entry name" value="BLL5647 PROTEIN"/>
    <property type="match status" value="1"/>
</dbReference>
<name>A0A2W4VUW1_9CYAN</name>
<organism evidence="7 8">
    <name type="scientific">Pseudanabaena frigida</name>
    <dbReference type="NCBI Taxonomy" id="945775"/>
    <lineage>
        <taxon>Bacteria</taxon>
        <taxon>Bacillati</taxon>
        <taxon>Cyanobacteriota</taxon>
        <taxon>Cyanophyceae</taxon>
        <taxon>Pseudanabaenales</taxon>
        <taxon>Pseudanabaenaceae</taxon>
        <taxon>Pseudanabaena</taxon>
    </lineage>
</organism>
<keyword evidence="3" id="KW-1003">Cell membrane</keyword>
<dbReference type="GO" id="GO:0004016">
    <property type="term" value="F:adenylate cyclase activity"/>
    <property type="evidence" value="ECO:0007669"/>
    <property type="project" value="UniProtKB-ARBA"/>
</dbReference>
<dbReference type="GO" id="GO:0005886">
    <property type="term" value="C:plasma membrane"/>
    <property type="evidence" value="ECO:0007669"/>
    <property type="project" value="UniProtKB-SubCell"/>
</dbReference>
<comment type="caution">
    <text evidence="7">The sequence shown here is derived from an EMBL/GenBank/DDBJ whole genome shotgun (WGS) entry which is preliminary data.</text>
</comment>
<dbReference type="SMART" id="SM00044">
    <property type="entry name" value="CYCc"/>
    <property type="match status" value="1"/>
</dbReference>
<dbReference type="Pfam" id="PF00211">
    <property type="entry name" value="Guanylate_cyc"/>
    <property type="match status" value="1"/>
</dbReference>
<evidence type="ECO:0000313" key="8">
    <source>
        <dbReference type="Proteomes" id="UP000249467"/>
    </source>
</evidence>
<dbReference type="Proteomes" id="UP000249467">
    <property type="component" value="Unassembled WGS sequence"/>
</dbReference>
<dbReference type="Pfam" id="PF00111">
    <property type="entry name" value="Fer2"/>
    <property type="match status" value="1"/>
</dbReference>
<evidence type="ECO:0000256" key="3">
    <source>
        <dbReference type="ARBA" id="ARBA00022475"/>
    </source>
</evidence>
<dbReference type="InterPro" id="IPR029787">
    <property type="entry name" value="Nucleotide_cyclase"/>
</dbReference>
<evidence type="ECO:0000259" key="5">
    <source>
        <dbReference type="PROSITE" id="PS50125"/>
    </source>
</evidence>
<dbReference type="Gene3D" id="3.30.70.1230">
    <property type="entry name" value="Nucleotide cyclase"/>
    <property type="match status" value="1"/>
</dbReference>
<evidence type="ECO:0000313" key="7">
    <source>
        <dbReference type="EMBL" id="PZO36654.1"/>
    </source>
</evidence>
<dbReference type="PROSITE" id="PS50125">
    <property type="entry name" value="GUANYLATE_CYCLASE_2"/>
    <property type="match status" value="1"/>
</dbReference>
<dbReference type="SUPFAM" id="SSF54292">
    <property type="entry name" value="2Fe-2S ferredoxin-like"/>
    <property type="match status" value="1"/>
</dbReference>
<dbReference type="InterPro" id="IPR050697">
    <property type="entry name" value="Adenylyl/Guanylyl_Cyclase_3/4"/>
</dbReference>
<dbReference type="InterPro" id="IPR001041">
    <property type="entry name" value="2Fe-2S_ferredoxin-type"/>
</dbReference>
<dbReference type="GO" id="GO:0006171">
    <property type="term" value="P:cAMP biosynthetic process"/>
    <property type="evidence" value="ECO:0007669"/>
    <property type="project" value="TreeGrafter"/>
</dbReference>
<evidence type="ECO:0000256" key="1">
    <source>
        <dbReference type="ARBA" id="ARBA00004651"/>
    </source>
</evidence>
<dbReference type="InterPro" id="IPR036010">
    <property type="entry name" value="2Fe-2S_ferredoxin-like_sf"/>
</dbReference>
<sequence length="328" mass="36222">MSKINCLPDKRSVEINKSDTVLEALLANGIEHTHVCGGNAYCSTCRIMILDGVQNCSPPTSAERALAKKLDFPVHVRLACQTKVTGDVSIRRMVIDNEDIDILEGHLATGAVNSDRNVALLVATIRGETNFDEVNFHYDIVYIMSRYFHRVQKVMAQYGGIIPNVMGVRVMAVFGYEKNSSLAAERAVWAGLELLKTIAELNVFLKKLSYNPLNVSIGIHYGAAVLIPIDPSKPNVLTPLGDIVNSVGRIEAANQEVGSDLLISESIYKQVKDKAIINRSGNFTLHKAEFKVYEVIEMQGNPPKVAKVEESNAPAPKRFMSFLQNFFK</sequence>
<dbReference type="GO" id="GO:0051536">
    <property type="term" value="F:iron-sulfur cluster binding"/>
    <property type="evidence" value="ECO:0007669"/>
    <property type="project" value="InterPro"/>
</dbReference>
<dbReference type="GO" id="GO:0035556">
    <property type="term" value="P:intracellular signal transduction"/>
    <property type="evidence" value="ECO:0007669"/>
    <property type="project" value="InterPro"/>
</dbReference>
<dbReference type="PANTHER" id="PTHR43081">
    <property type="entry name" value="ADENYLATE CYCLASE, TERMINAL-DIFFERENTIATION SPECIFIC-RELATED"/>
    <property type="match status" value="1"/>
</dbReference>
<dbReference type="EMBL" id="QBML01000038">
    <property type="protein sequence ID" value="PZO36654.1"/>
    <property type="molecule type" value="Genomic_DNA"/>
</dbReference>
<dbReference type="SUPFAM" id="SSF55073">
    <property type="entry name" value="Nucleotide cyclase"/>
    <property type="match status" value="1"/>
</dbReference>
<gene>
    <name evidence="7" type="ORF">DCF19_20830</name>
</gene>
<feature type="domain" description="Guanylate cyclase" evidence="5">
    <location>
        <begin position="119"/>
        <end position="251"/>
    </location>
</feature>
<dbReference type="InterPro" id="IPR012675">
    <property type="entry name" value="Beta-grasp_dom_sf"/>
</dbReference>
<keyword evidence="4" id="KW-0472">Membrane</keyword>
<evidence type="ECO:0000259" key="6">
    <source>
        <dbReference type="PROSITE" id="PS51085"/>
    </source>
</evidence>
<dbReference type="PROSITE" id="PS51085">
    <property type="entry name" value="2FE2S_FER_2"/>
    <property type="match status" value="1"/>
</dbReference>
<comment type="similarity">
    <text evidence="2">Belongs to the adenylyl cyclase class-3 family.</text>
</comment>